<dbReference type="Proteomes" id="UP001288778">
    <property type="component" value="Unassembled WGS sequence"/>
</dbReference>
<comment type="caution">
    <text evidence="2">The sequence shown here is derived from an EMBL/GenBank/DDBJ whole genome shotgun (WGS) entry which is preliminary data.</text>
</comment>
<evidence type="ECO:0000313" key="2">
    <source>
        <dbReference type="EMBL" id="MDZ4910899.1"/>
    </source>
</evidence>
<organism evidence="2 3">
    <name type="scientific">Clostridium perfringens</name>
    <dbReference type="NCBI Taxonomy" id="1502"/>
    <lineage>
        <taxon>Bacteria</taxon>
        <taxon>Bacillati</taxon>
        <taxon>Bacillota</taxon>
        <taxon>Clostridia</taxon>
        <taxon>Eubacteriales</taxon>
        <taxon>Clostridiaceae</taxon>
        <taxon>Clostridium</taxon>
    </lineage>
</organism>
<sequence>MSIIGANEPVIIAAAVISAAGFGICISIGFVMGAETVDYSEWKTGLRPQGILIALIGFMVKLGMAVAGVLSAQILSMGGYVAGAV</sequence>
<keyword evidence="1" id="KW-0812">Transmembrane</keyword>
<name>A0AAW9I774_CLOPF</name>
<feature type="non-terminal residue" evidence="2">
    <location>
        <position position="85"/>
    </location>
</feature>
<gene>
    <name evidence="2" type="ORF">GNF68_18280</name>
</gene>
<evidence type="ECO:0000313" key="3">
    <source>
        <dbReference type="Proteomes" id="UP001288778"/>
    </source>
</evidence>
<reference evidence="2" key="1">
    <citation type="submission" date="2019-11" db="EMBL/GenBank/DDBJ databases">
        <title>Characterization of Clostridium perfringens isolates from swine manure treated agricultural soils.</title>
        <authorList>
            <person name="Wushke S.T."/>
        </authorList>
    </citation>
    <scope>NUCLEOTIDE SEQUENCE</scope>
    <source>
        <strain evidence="2">X94</strain>
    </source>
</reference>
<evidence type="ECO:0000256" key="1">
    <source>
        <dbReference type="SAM" id="Phobius"/>
    </source>
</evidence>
<protein>
    <submittedName>
        <fullName evidence="2">MFS transporter</fullName>
    </submittedName>
</protein>
<feature type="transmembrane region" description="Helical" evidence="1">
    <location>
        <begin position="51"/>
        <end position="70"/>
    </location>
</feature>
<accession>A0AAW9I774</accession>
<dbReference type="Pfam" id="PF13347">
    <property type="entry name" value="MFS_2"/>
    <property type="match status" value="1"/>
</dbReference>
<keyword evidence="1" id="KW-0472">Membrane</keyword>
<feature type="transmembrane region" description="Helical" evidence="1">
    <location>
        <begin position="12"/>
        <end position="31"/>
    </location>
</feature>
<dbReference type="AlphaFoldDB" id="A0AAW9I774"/>
<dbReference type="EMBL" id="WNUI01000898">
    <property type="protein sequence ID" value="MDZ4910899.1"/>
    <property type="molecule type" value="Genomic_DNA"/>
</dbReference>
<proteinExistence type="predicted"/>
<keyword evidence="1" id="KW-1133">Transmembrane helix</keyword>
<dbReference type="RefSeq" id="WP_322396049.1">
    <property type="nucleotide sequence ID" value="NZ_WNUI01000898.1"/>
</dbReference>